<dbReference type="STRING" id="283909.R7UBK1"/>
<dbReference type="EMBL" id="AMQN01024492">
    <property type="status" value="NOT_ANNOTATED_CDS"/>
    <property type="molecule type" value="Genomic_DNA"/>
</dbReference>
<protein>
    <recommendedName>
        <fullName evidence="1">Glycosyltransferase 61 catalytic domain-containing protein</fullName>
    </recommendedName>
</protein>
<dbReference type="AlphaFoldDB" id="R7UBK1"/>
<reference evidence="3" key="3">
    <citation type="submission" date="2015-06" db="UniProtKB">
        <authorList>
            <consortium name="EnsemblMetazoa"/>
        </authorList>
    </citation>
    <scope>IDENTIFICATION</scope>
</reference>
<reference evidence="2 4" key="2">
    <citation type="journal article" date="2013" name="Nature">
        <title>Insights into bilaterian evolution from three spiralian genomes.</title>
        <authorList>
            <person name="Simakov O."/>
            <person name="Marletaz F."/>
            <person name="Cho S.J."/>
            <person name="Edsinger-Gonzales E."/>
            <person name="Havlak P."/>
            <person name="Hellsten U."/>
            <person name="Kuo D.H."/>
            <person name="Larsson T."/>
            <person name="Lv J."/>
            <person name="Arendt D."/>
            <person name="Savage R."/>
            <person name="Osoegawa K."/>
            <person name="de Jong P."/>
            <person name="Grimwood J."/>
            <person name="Chapman J.A."/>
            <person name="Shapiro H."/>
            <person name="Aerts A."/>
            <person name="Otillar R.P."/>
            <person name="Terry A.Y."/>
            <person name="Boore J.L."/>
            <person name="Grigoriev I.V."/>
            <person name="Lindberg D.R."/>
            <person name="Seaver E.C."/>
            <person name="Weisblat D.A."/>
            <person name="Putnam N.H."/>
            <person name="Rokhsar D.S."/>
        </authorList>
    </citation>
    <scope>NUCLEOTIDE SEQUENCE</scope>
    <source>
        <strain evidence="2 4">I ESC-2004</strain>
    </source>
</reference>
<evidence type="ECO:0000313" key="3">
    <source>
        <dbReference type="EnsemblMetazoa" id="CapteP190578"/>
    </source>
</evidence>
<dbReference type="GO" id="GO:0016757">
    <property type="term" value="F:glycosyltransferase activity"/>
    <property type="evidence" value="ECO:0007669"/>
    <property type="project" value="InterPro"/>
</dbReference>
<evidence type="ECO:0000313" key="2">
    <source>
        <dbReference type="EMBL" id="ELU03461.1"/>
    </source>
</evidence>
<dbReference type="EnsemblMetazoa" id="CapteT190578">
    <property type="protein sequence ID" value="CapteP190578"/>
    <property type="gene ID" value="CapteG190578"/>
</dbReference>
<evidence type="ECO:0000313" key="4">
    <source>
        <dbReference type="Proteomes" id="UP000014760"/>
    </source>
</evidence>
<feature type="domain" description="Glycosyltransferase 61 catalytic" evidence="1">
    <location>
        <begin position="373"/>
        <end position="532"/>
    </location>
</feature>
<accession>R7UBK1</accession>
<reference evidence="4" key="1">
    <citation type="submission" date="2012-12" db="EMBL/GenBank/DDBJ databases">
        <authorList>
            <person name="Hellsten U."/>
            <person name="Grimwood J."/>
            <person name="Chapman J.A."/>
            <person name="Shapiro H."/>
            <person name="Aerts A."/>
            <person name="Otillar R.P."/>
            <person name="Terry A.Y."/>
            <person name="Boore J.L."/>
            <person name="Simakov O."/>
            <person name="Marletaz F."/>
            <person name="Cho S.-J."/>
            <person name="Edsinger-Gonzales E."/>
            <person name="Havlak P."/>
            <person name="Kuo D.-H."/>
            <person name="Larsson T."/>
            <person name="Lv J."/>
            <person name="Arendt D."/>
            <person name="Savage R."/>
            <person name="Osoegawa K."/>
            <person name="de Jong P."/>
            <person name="Lindberg D.R."/>
            <person name="Seaver E.C."/>
            <person name="Weisblat D.A."/>
            <person name="Putnam N.H."/>
            <person name="Grigoriev I.V."/>
            <person name="Rokhsar D.S."/>
        </authorList>
    </citation>
    <scope>NUCLEOTIDE SEQUENCE</scope>
    <source>
        <strain evidence="4">I ESC-2004</strain>
    </source>
</reference>
<gene>
    <name evidence="2" type="ORF">CAPTEDRAFT_190578</name>
</gene>
<dbReference type="EMBL" id="KB303144">
    <property type="protein sequence ID" value="ELU03461.1"/>
    <property type="molecule type" value="Genomic_DNA"/>
</dbReference>
<dbReference type="InterPro" id="IPR049625">
    <property type="entry name" value="Glyco_transf_61_cat"/>
</dbReference>
<name>R7UBK1_CAPTE</name>
<keyword evidence="4" id="KW-1185">Reference proteome</keyword>
<proteinExistence type="predicted"/>
<evidence type="ECO:0000259" key="1">
    <source>
        <dbReference type="Pfam" id="PF04577"/>
    </source>
</evidence>
<dbReference type="HOGENOM" id="CLU_032589_1_0_1"/>
<dbReference type="OrthoDB" id="2102136at2759"/>
<organism evidence="2">
    <name type="scientific">Capitella teleta</name>
    <name type="common">Polychaete worm</name>
    <dbReference type="NCBI Taxonomy" id="283909"/>
    <lineage>
        <taxon>Eukaryota</taxon>
        <taxon>Metazoa</taxon>
        <taxon>Spiralia</taxon>
        <taxon>Lophotrochozoa</taxon>
        <taxon>Annelida</taxon>
        <taxon>Polychaeta</taxon>
        <taxon>Sedentaria</taxon>
        <taxon>Scolecida</taxon>
        <taxon>Capitellidae</taxon>
        <taxon>Capitella</taxon>
    </lineage>
</organism>
<sequence length="593" mass="67956">MPSLEYTIKKFLGLMLVSVLTIIVVSMNSNSNTSYFRNPSNFIGWTTNSAVNGSEETFKDSLFSPHSEDNVLDTTTASVAIVDINGILATSATTINHNLTAETGPTLEERDTFNPTNNEFLESDTNIHEEPLAPTTRTKLSRLFPNAPPDEMLSCIHKRMEPFLDTIIKTRAWVLRHSHQWKAYNDTYNVTVYGDNATYFDEVKKLENIQTYFFNATIEDIRPCLINGGALQYDYGINNCSSVISKAKRYSMYGKSIYDLHCYKNQSMSLNPSPLNDAAFRVGLPENFEHPNNMKTLSYLHIIRDATVTAYGDVTTLTHTLVPQRCFQEKRIPLPANPYELPIHEEVFSMSQYYGKGMFHANIEDISRMAPYIHFLKQFPEIKIHVYDLEFPPVYLSRIDIDPRRFINGTVRAKLMYVPQGINCCLPPLFGTQVESLYLRRNLPNPTDKERNVVVVVKRRNRRGRYFRFHDKILKAIKERAKKYELKIWEFNDSPLPTLNQTAHMFNRAVVIVAPHGAGESNLMFTQPGTILLEGLCIDKHDGLVNVVFRTLSHILGGFYYGFFKQGAHCTETTPEDLIPLLDFYLTRLDEFR</sequence>
<dbReference type="Proteomes" id="UP000014760">
    <property type="component" value="Unassembled WGS sequence"/>
</dbReference>
<dbReference type="Pfam" id="PF04577">
    <property type="entry name" value="Glyco_transf_61"/>
    <property type="match status" value="1"/>
</dbReference>